<sequence>MAAGQEGSDRGGSVDLDVEIGDCVRLGGTMDDATIAEAACGSVESNYKVVAKAKETEQCPSDVDQWYSESILGNELGVLCLDVDWVLGECMSVPESDNDEPQRVDCGDQDASDVYRVAEIVEGATGIEPCSEGGFIYDERRFTVCLETVRA</sequence>
<evidence type="ECO:0000313" key="2">
    <source>
        <dbReference type="Proteomes" id="UP000284333"/>
    </source>
</evidence>
<evidence type="ECO:0008006" key="3">
    <source>
        <dbReference type="Google" id="ProtNLM"/>
    </source>
</evidence>
<dbReference type="AlphaFoldDB" id="A0A438B770"/>
<name>A0A438B770_9NOCA</name>
<dbReference type="OrthoDB" id="3701210at2"/>
<dbReference type="Proteomes" id="UP000284333">
    <property type="component" value="Unassembled WGS sequence"/>
</dbReference>
<gene>
    <name evidence="1" type="ORF">EF834_02325</name>
</gene>
<proteinExistence type="predicted"/>
<dbReference type="EMBL" id="RKLN01000001">
    <property type="protein sequence ID" value="RVW06752.1"/>
    <property type="molecule type" value="Genomic_DNA"/>
</dbReference>
<accession>A0A438B770</accession>
<organism evidence="1 2">
    <name type="scientific">Rhodococcus spongiicola</name>
    <dbReference type="NCBI Taxonomy" id="2487352"/>
    <lineage>
        <taxon>Bacteria</taxon>
        <taxon>Bacillati</taxon>
        <taxon>Actinomycetota</taxon>
        <taxon>Actinomycetes</taxon>
        <taxon>Mycobacteriales</taxon>
        <taxon>Nocardiaceae</taxon>
        <taxon>Rhodococcus</taxon>
    </lineage>
</organism>
<comment type="caution">
    <text evidence="1">The sequence shown here is derived from an EMBL/GenBank/DDBJ whole genome shotgun (WGS) entry which is preliminary data.</text>
</comment>
<reference evidence="1 2" key="1">
    <citation type="submission" date="2018-11" db="EMBL/GenBank/DDBJ databases">
        <title>Rhodococcus spongicola sp. nov. and Rhodococcus xishaensis sp. nov. from marine sponges.</title>
        <authorList>
            <person name="Li L."/>
            <person name="Lin H.W."/>
        </authorList>
    </citation>
    <scope>NUCLEOTIDE SEQUENCE [LARGE SCALE GENOMIC DNA]</scope>
    <source>
        <strain evidence="1 2">LHW50502</strain>
    </source>
</reference>
<protein>
    <recommendedName>
        <fullName evidence="3">LppU protein</fullName>
    </recommendedName>
</protein>
<keyword evidence="2" id="KW-1185">Reference proteome</keyword>
<evidence type="ECO:0000313" key="1">
    <source>
        <dbReference type="EMBL" id="RVW06752.1"/>
    </source>
</evidence>